<dbReference type="GO" id="GO:0004519">
    <property type="term" value="F:endonuclease activity"/>
    <property type="evidence" value="ECO:0007669"/>
    <property type="project" value="UniProtKB-KW"/>
</dbReference>
<keyword evidence="3" id="KW-1185">Reference proteome</keyword>
<dbReference type="PANTHER" id="PTHR33877">
    <property type="entry name" value="SLL1193 PROTEIN"/>
    <property type="match status" value="1"/>
</dbReference>
<keyword evidence="2" id="KW-0378">Hydrolase</keyword>
<keyword evidence="2" id="KW-0255">Endonuclease</keyword>
<organism evidence="2 3">
    <name type="scientific">Sulfobacillus harzensis</name>
    <dbReference type="NCBI Taxonomy" id="2729629"/>
    <lineage>
        <taxon>Bacteria</taxon>
        <taxon>Bacillati</taxon>
        <taxon>Bacillota</taxon>
        <taxon>Clostridia</taxon>
        <taxon>Eubacteriales</taxon>
        <taxon>Clostridiales Family XVII. Incertae Sedis</taxon>
        <taxon>Sulfobacillus</taxon>
    </lineage>
</organism>
<dbReference type="Gene3D" id="1.10.30.50">
    <property type="match status" value="1"/>
</dbReference>
<feature type="domain" description="HNH nuclease" evidence="1">
    <location>
        <begin position="51"/>
        <end position="100"/>
    </location>
</feature>
<evidence type="ECO:0000259" key="1">
    <source>
        <dbReference type="SMART" id="SM00507"/>
    </source>
</evidence>
<dbReference type="AlphaFoldDB" id="A0A7Y0L0D6"/>
<dbReference type="CDD" id="cd00085">
    <property type="entry name" value="HNHc"/>
    <property type="match status" value="1"/>
</dbReference>
<dbReference type="InterPro" id="IPR052892">
    <property type="entry name" value="NA-targeting_endonuclease"/>
</dbReference>
<gene>
    <name evidence="2" type="ORF">HIJ39_01215</name>
</gene>
<evidence type="ECO:0000313" key="2">
    <source>
        <dbReference type="EMBL" id="NMP20976.1"/>
    </source>
</evidence>
<dbReference type="SMART" id="SM00507">
    <property type="entry name" value="HNHc"/>
    <property type="match status" value="1"/>
</dbReference>
<name>A0A7Y0L0D6_9FIRM</name>
<proteinExistence type="predicted"/>
<accession>A0A7Y0L0D6</accession>
<dbReference type="InterPro" id="IPR003615">
    <property type="entry name" value="HNH_nuc"/>
</dbReference>
<sequence length="194" mass="21799">MDNKVPVVDLGGRPLTPCSPEKAEQNLRDGLATMSEDGVLHLNYRPLAHRRIYRQVQKRDGWVCAWCGGPGSTLEHVIPICWGGQTSLDNCVIACRACNHSRNNALPSTFVRWTGFRPRHPVVRDILAHEEELLAKAQAALLTRPLSSCLSREEAQVWVAYHAPSSDWVRPDPPDEPITRLKPDMKPFGEYFVP</sequence>
<dbReference type="InterPro" id="IPR029471">
    <property type="entry name" value="HNH_5"/>
</dbReference>
<dbReference type="EMBL" id="JABBVZ010000002">
    <property type="protein sequence ID" value="NMP20976.1"/>
    <property type="molecule type" value="Genomic_DNA"/>
</dbReference>
<protein>
    <submittedName>
        <fullName evidence="2">HNH endonuclease</fullName>
    </submittedName>
</protein>
<dbReference type="Pfam" id="PF14279">
    <property type="entry name" value="HNH_5"/>
    <property type="match status" value="1"/>
</dbReference>
<reference evidence="2 3" key="1">
    <citation type="submission" date="2020-04" db="EMBL/GenBank/DDBJ databases">
        <authorList>
            <person name="Zhang R."/>
            <person name="Schippers A."/>
        </authorList>
    </citation>
    <scope>NUCLEOTIDE SEQUENCE [LARGE SCALE GENOMIC DNA]</scope>
    <source>
        <strain evidence="2 3">DSM 109850</strain>
    </source>
</reference>
<dbReference type="RefSeq" id="WP_169095868.1">
    <property type="nucleotide sequence ID" value="NZ_JABBVZ010000002.1"/>
</dbReference>
<dbReference type="Proteomes" id="UP000533476">
    <property type="component" value="Unassembled WGS sequence"/>
</dbReference>
<dbReference type="PANTHER" id="PTHR33877:SF2">
    <property type="entry name" value="OS07G0170200 PROTEIN"/>
    <property type="match status" value="1"/>
</dbReference>
<comment type="caution">
    <text evidence="2">The sequence shown here is derived from an EMBL/GenBank/DDBJ whole genome shotgun (WGS) entry which is preliminary data.</text>
</comment>
<keyword evidence="2" id="KW-0540">Nuclease</keyword>
<evidence type="ECO:0000313" key="3">
    <source>
        <dbReference type="Proteomes" id="UP000533476"/>
    </source>
</evidence>